<feature type="region of interest" description="Disordered" evidence="6">
    <location>
        <begin position="690"/>
        <end position="731"/>
    </location>
</feature>
<feature type="region of interest" description="Disordered" evidence="6">
    <location>
        <begin position="1"/>
        <end position="29"/>
    </location>
</feature>
<dbReference type="GO" id="GO:0005886">
    <property type="term" value="C:plasma membrane"/>
    <property type="evidence" value="ECO:0007669"/>
    <property type="project" value="UniProtKB-SubCell"/>
</dbReference>
<keyword evidence="10" id="KW-1185">Reference proteome</keyword>
<dbReference type="Pfam" id="PF09678">
    <property type="entry name" value="Caa3_CtaG"/>
    <property type="match status" value="1"/>
</dbReference>
<keyword evidence="3 7" id="KW-0812">Transmembrane</keyword>
<feature type="domain" description="Copper resistance protein D" evidence="8">
    <location>
        <begin position="260"/>
        <end position="356"/>
    </location>
</feature>
<feature type="transmembrane region" description="Helical" evidence="7">
    <location>
        <begin position="429"/>
        <end position="451"/>
    </location>
</feature>
<feature type="compositionally biased region" description="Low complexity" evidence="6">
    <location>
        <begin position="1"/>
        <end position="18"/>
    </location>
</feature>
<feature type="transmembrane region" description="Helical" evidence="7">
    <location>
        <begin position="198"/>
        <end position="217"/>
    </location>
</feature>
<comment type="subcellular location">
    <subcellularLocation>
        <location evidence="1">Cell membrane</location>
        <topology evidence="1">Multi-pass membrane protein</topology>
    </subcellularLocation>
</comment>
<reference evidence="9" key="1">
    <citation type="journal article" date="2014" name="Int. J. Syst. Evol. Microbiol.">
        <title>Complete genome sequence of Corynebacterium casei LMG S-19264T (=DSM 44701T), isolated from a smear-ripened cheese.</title>
        <authorList>
            <consortium name="US DOE Joint Genome Institute (JGI-PGF)"/>
            <person name="Walter F."/>
            <person name="Albersmeier A."/>
            <person name="Kalinowski J."/>
            <person name="Ruckert C."/>
        </authorList>
    </citation>
    <scope>NUCLEOTIDE SEQUENCE</scope>
    <source>
        <strain evidence="9">CGMCC 4.7308</strain>
    </source>
</reference>
<feature type="compositionally biased region" description="Pro residues" evidence="6">
    <location>
        <begin position="720"/>
        <end position="731"/>
    </location>
</feature>
<dbReference type="AlphaFoldDB" id="A0A917T1I4"/>
<sequence length="731" mass="76821">MTDQPAATADAASPDSASHSNTATGTRALRPRRDGWTVTAVTVAAALVTACIAVGLMALVPSRRPVPGIPDAPALTELALPALKGLFDLMAALTVGWLVAAVALAPPQRSGLLDVGGYRAVRAAALSALVWAATAFALVPVTWSDVVPTGLVPSLRADAFLQAVRDVDVARGYVISGCVALLIGILGWSVLRPGWAGWLLTAAVGALLPLALSGHASSSGDHDVAVDTMIYHLVGVSVWVGGLVAFLGLARQRVPHLSVVARRYSAVALVAFVAVLLSGVGNAWVRLSAVSDLWTTDYGRLISIKAVLLLVLGGIGWLHRRRTLPAVDRGDRRALVRLATVEVLVMAAVLGVAAALARSAPPPPSGAVPSALEDVLGYDLAGPPTPARLLLDWRWDWLLGTGAVVLAVVYLLAVRRLRRRGDAWPVGRSASWLLGCLAVVLATSSGLGRYAQSQFSLHMIEHMTLGMVAPILFVLGAPTTLALRALPVSRAGVPGAREALVAVLNGRIARMMTHPLVVLPLFIGSFYAVYFTGLFDAMMDNHFGHLVMNVHFLVVGYLYYWVIIGIDPAPRRLTPVVKLALLIAAIPFHAFFGLALMNSHSALATGYYQSLDLPWAPNLVADQQLGGGVAWGATELPMLIVLIALVAQWARADDREARRDDRRRDADGDVELHSYNAMLAGLARRSSAAAAGGGVAVAERPRTSPTGHAPDPRSPDGASPAPPGPDPSQQS</sequence>
<feature type="transmembrane region" description="Helical" evidence="7">
    <location>
        <begin position="301"/>
        <end position="318"/>
    </location>
</feature>
<name>A0A917T1I4_9ACTN</name>
<evidence type="ECO:0000256" key="5">
    <source>
        <dbReference type="ARBA" id="ARBA00023136"/>
    </source>
</evidence>
<protein>
    <submittedName>
        <fullName evidence="9">Copper resistance protein D</fullName>
    </submittedName>
</protein>
<feature type="transmembrane region" description="Helical" evidence="7">
    <location>
        <begin position="36"/>
        <end position="60"/>
    </location>
</feature>
<accession>A0A917T1I4</accession>
<comment type="caution">
    <text evidence="9">The sequence shown here is derived from an EMBL/GenBank/DDBJ whole genome shotgun (WGS) entry which is preliminary data.</text>
</comment>
<organism evidence="9 10">
    <name type="scientific">Nakamurella endophytica</name>
    <dbReference type="NCBI Taxonomy" id="1748367"/>
    <lineage>
        <taxon>Bacteria</taxon>
        <taxon>Bacillati</taxon>
        <taxon>Actinomycetota</taxon>
        <taxon>Actinomycetes</taxon>
        <taxon>Nakamurellales</taxon>
        <taxon>Nakamurellaceae</taxon>
        <taxon>Nakamurella</taxon>
    </lineage>
</organism>
<evidence type="ECO:0000256" key="6">
    <source>
        <dbReference type="SAM" id="MobiDB-lite"/>
    </source>
</evidence>
<evidence type="ECO:0000256" key="4">
    <source>
        <dbReference type="ARBA" id="ARBA00022989"/>
    </source>
</evidence>
<reference evidence="9" key="2">
    <citation type="submission" date="2020-09" db="EMBL/GenBank/DDBJ databases">
        <authorList>
            <person name="Sun Q."/>
            <person name="Zhou Y."/>
        </authorList>
    </citation>
    <scope>NUCLEOTIDE SEQUENCE</scope>
    <source>
        <strain evidence="9">CGMCC 4.7308</strain>
    </source>
</reference>
<keyword evidence="5 7" id="KW-0472">Membrane</keyword>
<gene>
    <name evidence="9" type="ORF">GCM10011594_28750</name>
</gene>
<evidence type="ECO:0000256" key="1">
    <source>
        <dbReference type="ARBA" id="ARBA00004651"/>
    </source>
</evidence>
<evidence type="ECO:0000313" key="10">
    <source>
        <dbReference type="Proteomes" id="UP000655208"/>
    </source>
</evidence>
<dbReference type="InterPro" id="IPR032694">
    <property type="entry name" value="CopC/D"/>
</dbReference>
<feature type="transmembrane region" description="Helical" evidence="7">
    <location>
        <begin position="338"/>
        <end position="357"/>
    </location>
</feature>
<feature type="transmembrane region" description="Helical" evidence="7">
    <location>
        <begin position="546"/>
        <end position="564"/>
    </location>
</feature>
<dbReference type="RefSeq" id="WP_188942634.1">
    <property type="nucleotide sequence ID" value="NZ_BMNA01000005.1"/>
</dbReference>
<keyword evidence="4 7" id="KW-1133">Transmembrane helix</keyword>
<dbReference type="Proteomes" id="UP000655208">
    <property type="component" value="Unassembled WGS sequence"/>
</dbReference>
<dbReference type="InterPro" id="IPR019108">
    <property type="entry name" value="Caa3_assmbl_CtaG-rel"/>
</dbReference>
<feature type="transmembrane region" description="Helical" evidence="7">
    <location>
        <begin position="80"/>
        <end position="104"/>
    </location>
</feature>
<feature type="transmembrane region" description="Helical" evidence="7">
    <location>
        <begin position="261"/>
        <end position="281"/>
    </location>
</feature>
<feature type="transmembrane region" description="Helical" evidence="7">
    <location>
        <begin position="170"/>
        <end position="191"/>
    </location>
</feature>
<feature type="transmembrane region" description="Helical" evidence="7">
    <location>
        <begin position="229"/>
        <end position="249"/>
    </location>
</feature>
<dbReference type="GO" id="GO:0006825">
    <property type="term" value="P:copper ion transport"/>
    <property type="evidence" value="ECO:0007669"/>
    <property type="project" value="InterPro"/>
</dbReference>
<evidence type="ECO:0000256" key="3">
    <source>
        <dbReference type="ARBA" id="ARBA00022692"/>
    </source>
</evidence>
<evidence type="ECO:0000256" key="7">
    <source>
        <dbReference type="SAM" id="Phobius"/>
    </source>
</evidence>
<feature type="transmembrane region" description="Helical" evidence="7">
    <location>
        <begin position="576"/>
        <end position="597"/>
    </location>
</feature>
<feature type="transmembrane region" description="Helical" evidence="7">
    <location>
        <begin position="629"/>
        <end position="650"/>
    </location>
</feature>
<evidence type="ECO:0000256" key="2">
    <source>
        <dbReference type="ARBA" id="ARBA00022475"/>
    </source>
</evidence>
<dbReference type="Pfam" id="PF05425">
    <property type="entry name" value="CopD"/>
    <property type="match status" value="1"/>
</dbReference>
<feature type="transmembrane region" description="Helical" evidence="7">
    <location>
        <begin position="463"/>
        <end position="483"/>
    </location>
</feature>
<dbReference type="PANTHER" id="PTHR34820">
    <property type="entry name" value="INNER MEMBRANE PROTEIN YEBZ"/>
    <property type="match status" value="1"/>
</dbReference>
<keyword evidence="2" id="KW-1003">Cell membrane</keyword>
<evidence type="ECO:0000259" key="8">
    <source>
        <dbReference type="Pfam" id="PF05425"/>
    </source>
</evidence>
<dbReference type="InterPro" id="IPR008457">
    <property type="entry name" value="Cu-R_CopD_dom"/>
</dbReference>
<dbReference type="PANTHER" id="PTHR34820:SF4">
    <property type="entry name" value="INNER MEMBRANE PROTEIN YEBZ"/>
    <property type="match status" value="1"/>
</dbReference>
<proteinExistence type="predicted"/>
<dbReference type="EMBL" id="BMNA01000005">
    <property type="protein sequence ID" value="GGM06969.1"/>
    <property type="molecule type" value="Genomic_DNA"/>
</dbReference>
<feature type="transmembrane region" description="Helical" evidence="7">
    <location>
        <begin position="124"/>
        <end position="143"/>
    </location>
</feature>
<feature type="transmembrane region" description="Helical" evidence="7">
    <location>
        <begin position="397"/>
        <end position="417"/>
    </location>
</feature>
<evidence type="ECO:0000313" key="9">
    <source>
        <dbReference type="EMBL" id="GGM06969.1"/>
    </source>
</evidence>
<feature type="transmembrane region" description="Helical" evidence="7">
    <location>
        <begin position="516"/>
        <end position="534"/>
    </location>
</feature>